<dbReference type="EMBL" id="MDET01000016">
    <property type="protein sequence ID" value="OQM75415.1"/>
    <property type="molecule type" value="Genomic_DNA"/>
</dbReference>
<comment type="caution">
    <text evidence="3">The sequence shown here is derived from an EMBL/GenBank/DDBJ whole genome shotgun (WGS) entry which is preliminary data.</text>
</comment>
<keyword evidence="2" id="KW-1133">Transmembrane helix</keyword>
<evidence type="ECO:0000256" key="2">
    <source>
        <dbReference type="SAM" id="Phobius"/>
    </source>
</evidence>
<feature type="transmembrane region" description="Helical" evidence="2">
    <location>
        <begin position="227"/>
        <end position="249"/>
    </location>
</feature>
<dbReference type="PROSITE" id="PS00061">
    <property type="entry name" value="ADH_SHORT"/>
    <property type="match status" value="1"/>
</dbReference>
<dbReference type="FunFam" id="3.40.50.720:FF:000084">
    <property type="entry name" value="Short-chain dehydrogenase reductase"/>
    <property type="match status" value="1"/>
</dbReference>
<dbReference type="InterPro" id="IPR020904">
    <property type="entry name" value="Sc_DH/Rdtase_CS"/>
</dbReference>
<keyword evidence="2" id="KW-0812">Transmembrane</keyword>
<dbReference type="OrthoDB" id="286404at2"/>
<protein>
    <submittedName>
        <fullName evidence="3">2-deoxy-D-gluconate 3-dehydrogenase</fullName>
    </submittedName>
</protein>
<dbReference type="Proteomes" id="UP000191905">
    <property type="component" value="Unassembled WGS sequence"/>
</dbReference>
<dbReference type="GO" id="GO:0030497">
    <property type="term" value="P:fatty acid elongation"/>
    <property type="evidence" value="ECO:0007669"/>
    <property type="project" value="TreeGrafter"/>
</dbReference>
<dbReference type="AlphaFoldDB" id="A0A1V8RQH2"/>
<dbReference type="RefSeq" id="WP_080919823.1">
    <property type="nucleotide sequence ID" value="NZ_MDET01000016.1"/>
</dbReference>
<dbReference type="STRING" id="1873176.BFN67_18435"/>
<sequence>MSINSSVDAKGALEALRPDLFAGRNVLVTGGTSGIGAAAAEAFAALGADVLATGATDAEVESARKAMTGIDFRRLDVRDGAAVRAVVESRPRLDHVVNCAGVIRRGAELEPDVFADVVDINLTGSMRVCAAARSRLKESGGTIVNTASMLSFFGGGLVPAYSASKGGVAQMTKSLAIAYADDGIRVNAVAPGWIATPLTTALRDDPARNQPILGRTPMKRWGEPAEVAAAVVFLSSPLASFVTGAVLVVDGGYLIT</sequence>
<keyword evidence="4" id="KW-1185">Reference proteome</keyword>
<evidence type="ECO:0000256" key="1">
    <source>
        <dbReference type="ARBA" id="ARBA00006484"/>
    </source>
</evidence>
<comment type="similarity">
    <text evidence="1">Belongs to the short-chain dehydrogenases/reductases (SDR) family.</text>
</comment>
<dbReference type="Pfam" id="PF13561">
    <property type="entry name" value="adh_short_C2"/>
    <property type="match status" value="1"/>
</dbReference>
<dbReference type="SUPFAM" id="SSF51735">
    <property type="entry name" value="NAD(P)-binding Rossmann-fold domains"/>
    <property type="match status" value="1"/>
</dbReference>
<dbReference type="PANTHER" id="PTHR42760">
    <property type="entry name" value="SHORT-CHAIN DEHYDROGENASES/REDUCTASES FAMILY MEMBER"/>
    <property type="match status" value="1"/>
</dbReference>
<dbReference type="PRINTS" id="PR00080">
    <property type="entry name" value="SDRFAMILY"/>
</dbReference>
<dbReference type="InterPro" id="IPR002347">
    <property type="entry name" value="SDR_fam"/>
</dbReference>
<dbReference type="InterPro" id="IPR036291">
    <property type="entry name" value="NAD(P)-bd_dom_sf"/>
</dbReference>
<evidence type="ECO:0000313" key="3">
    <source>
        <dbReference type="EMBL" id="OQM75415.1"/>
    </source>
</evidence>
<accession>A0A1V8RQH2</accession>
<organism evidence="3 4">
    <name type="scientific">Manganibacter manganicus</name>
    <dbReference type="NCBI Taxonomy" id="1873176"/>
    <lineage>
        <taxon>Bacteria</taxon>
        <taxon>Pseudomonadati</taxon>
        <taxon>Pseudomonadota</taxon>
        <taxon>Alphaproteobacteria</taxon>
        <taxon>Hyphomicrobiales</taxon>
        <taxon>Phyllobacteriaceae</taxon>
        <taxon>Manganibacter</taxon>
    </lineage>
</organism>
<dbReference type="GO" id="GO:0016616">
    <property type="term" value="F:oxidoreductase activity, acting on the CH-OH group of donors, NAD or NADP as acceptor"/>
    <property type="evidence" value="ECO:0007669"/>
    <property type="project" value="TreeGrafter"/>
</dbReference>
<reference evidence="3 4" key="1">
    <citation type="journal article" date="2016" name="Int. J. Syst. Evol. Microbiol.">
        <title>Pseudaminobacter manganicus sp. nov., isolated from sludge of a manganese mine.</title>
        <authorList>
            <person name="Li J."/>
            <person name="Huang J."/>
            <person name="Liao S."/>
            <person name="Wang G."/>
        </authorList>
    </citation>
    <scope>NUCLEOTIDE SEQUENCE [LARGE SCALE GENOMIC DNA]</scope>
    <source>
        <strain evidence="3 4">JH-7</strain>
    </source>
</reference>
<dbReference type="Gene3D" id="3.40.50.720">
    <property type="entry name" value="NAD(P)-binding Rossmann-like Domain"/>
    <property type="match status" value="1"/>
</dbReference>
<dbReference type="PANTHER" id="PTHR42760:SF40">
    <property type="entry name" value="3-OXOACYL-[ACYL-CARRIER-PROTEIN] REDUCTASE, CHLOROPLASTIC"/>
    <property type="match status" value="1"/>
</dbReference>
<evidence type="ECO:0000313" key="4">
    <source>
        <dbReference type="Proteomes" id="UP000191905"/>
    </source>
</evidence>
<keyword evidence="2" id="KW-0472">Membrane</keyword>
<name>A0A1V8RQH2_9HYPH</name>
<proteinExistence type="inferred from homology"/>
<dbReference type="PRINTS" id="PR00081">
    <property type="entry name" value="GDHRDH"/>
</dbReference>
<gene>
    <name evidence="3" type="ORF">BFN67_18435</name>
</gene>